<proteinExistence type="predicted"/>
<sequence length="80" mass="9598">MGEMVDINDELVRTVITVDDGCDHTRRLIWMMNTRRNIRNKMFQHEPKPVRVAKVRIEARKRRKYRPRKARSPAQPDELA</sequence>
<evidence type="ECO:0000313" key="3">
    <source>
        <dbReference type="Proteomes" id="UP000555763"/>
    </source>
</evidence>
<evidence type="ECO:0000256" key="1">
    <source>
        <dbReference type="SAM" id="MobiDB-lite"/>
    </source>
</evidence>
<reference evidence="2 3" key="1">
    <citation type="submission" date="2020-02" db="EMBL/GenBank/DDBJ databases">
        <authorList>
            <consortium name="PulseNet: The National Subtyping Network for Foodborne Disease Surveillance"/>
            <person name="Tarr C.L."/>
            <person name="Trees E."/>
            <person name="Katz L.S."/>
            <person name="Carleton-Romer H.A."/>
            <person name="Stroika S."/>
            <person name="Kucerova Z."/>
            <person name="Roache K.F."/>
            <person name="Sabol A.L."/>
            <person name="Besser J."/>
            <person name="Gerner-Smidt P."/>
        </authorList>
    </citation>
    <scope>NUCLEOTIDE SEQUENCE [LARGE SCALE GENOMIC DNA]</scope>
    <source>
        <strain evidence="2 3">PNUSAE002719</strain>
    </source>
</reference>
<name>A0A828NW17_ECOLX</name>
<dbReference type="AlphaFoldDB" id="A0A828NW17"/>
<feature type="region of interest" description="Disordered" evidence="1">
    <location>
        <begin position="57"/>
        <end position="80"/>
    </location>
</feature>
<accession>A0A828NW17</accession>
<organism evidence="2 3">
    <name type="scientific">Escherichia coli</name>
    <dbReference type="NCBI Taxonomy" id="562"/>
    <lineage>
        <taxon>Bacteria</taxon>
        <taxon>Pseudomonadati</taxon>
        <taxon>Pseudomonadota</taxon>
        <taxon>Gammaproteobacteria</taxon>
        <taxon>Enterobacterales</taxon>
        <taxon>Enterobacteriaceae</taxon>
        <taxon>Escherichia</taxon>
    </lineage>
</organism>
<dbReference type="EMBL" id="AATLZG010000028">
    <property type="protein sequence ID" value="EFM8156128.1"/>
    <property type="molecule type" value="Genomic_DNA"/>
</dbReference>
<comment type="caution">
    <text evidence="2">The sequence shown here is derived from an EMBL/GenBank/DDBJ whole genome shotgun (WGS) entry which is preliminary data.</text>
</comment>
<evidence type="ECO:0000313" key="2">
    <source>
        <dbReference type="EMBL" id="EFM8156128.1"/>
    </source>
</evidence>
<protein>
    <submittedName>
        <fullName evidence="2">Uncharacterized protein</fullName>
    </submittedName>
</protein>
<gene>
    <name evidence="2" type="ORF">A5U30_003825</name>
</gene>
<feature type="compositionally biased region" description="Basic residues" evidence="1">
    <location>
        <begin position="57"/>
        <end position="71"/>
    </location>
</feature>
<dbReference type="Proteomes" id="UP000555763">
    <property type="component" value="Unassembled WGS sequence"/>
</dbReference>